<dbReference type="PATRIC" id="fig|1219045.3.peg.3931"/>
<dbReference type="InterPro" id="IPR036922">
    <property type="entry name" value="Rieske_2Fe-2S_sf"/>
</dbReference>
<dbReference type="EMBL" id="JFZA02000062">
    <property type="protein sequence ID" value="KFG88290.1"/>
    <property type="molecule type" value="Genomic_DNA"/>
</dbReference>
<evidence type="ECO:0000256" key="1">
    <source>
        <dbReference type="ARBA" id="ARBA00001962"/>
    </source>
</evidence>
<dbReference type="Gene3D" id="3.90.380.10">
    <property type="entry name" value="Naphthalene 1,2-dioxygenase Alpha Subunit, Chain A, domain 1"/>
    <property type="match status" value="1"/>
</dbReference>
<dbReference type="SUPFAM" id="SSF55961">
    <property type="entry name" value="Bet v1-like"/>
    <property type="match status" value="1"/>
</dbReference>
<evidence type="ECO:0000256" key="5">
    <source>
        <dbReference type="ARBA" id="ARBA00023004"/>
    </source>
</evidence>
<dbReference type="PANTHER" id="PTHR21266">
    <property type="entry name" value="IRON-SULFUR DOMAIN CONTAINING PROTEIN"/>
    <property type="match status" value="1"/>
</dbReference>
<comment type="caution">
    <text evidence="8">The sequence shown here is derived from an EMBL/GenBank/DDBJ whole genome shotgun (WGS) entry which is preliminary data.</text>
</comment>
<protein>
    <submittedName>
        <fullName evidence="8">(2Fe-2S)-binding protein</fullName>
    </submittedName>
</protein>
<evidence type="ECO:0000256" key="3">
    <source>
        <dbReference type="ARBA" id="ARBA00022723"/>
    </source>
</evidence>
<dbReference type="SUPFAM" id="SSF50022">
    <property type="entry name" value="ISP domain"/>
    <property type="match status" value="1"/>
</dbReference>
<proteinExistence type="predicted"/>
<dbReference type="Pfam" id="PF19298">
    <property type="entry name" value="KshA_C"/>
    <property type="match status" value="1"/>
</dbReference>
<dbReference type="RefSeq" id="WP_037469528.1">
    <property type="nucleotide sequence ID" value="NZ_BCZD01000016.1"/>
</dbReference>
<keyword evidence="9" id="KW-1185">Reference proteome</keyword>
<organism evidence="8 9">
    <name type="scientific">Sphingobium herbicidovorans (strain ATCC 700291 / DSM 11019 / CCUG 56400 / KCTC 2939 / LMG 18315 / NBRC 16415 / MH)</name>
    <name type="common">Sphingomonas herbicidovorans</name>
    <dbReference type="NCBI Taxonomy" id="1219045"/>
    <lineage>
        <taxon>Bacteria</taxon>
        <taxon>Pseudomonadati</taxon>
        <taxon>Pseudomonadota</taxon>
        <taxon>Alphaproteobacteria</taxon>
        <taxon>Sphingomonadales</taxon>
        <taxon>Sphingomonadaceae</taxon>
        <taxon>Sphingobium</taxon>
    </lineage>
</organism>
<dbReference type="InterPro" id="IPR050584">
    <property type="entry name" value="Cholesterol_7-desaturase"/>
</dbReference>
<dbReference type="Gene3D" id="2.102.10.10">
    <property type="entry name" value="Rieske [2Fe-2S] iron-sulphur domain"/>
    <property type="match status" value="1"/>
</dbReference>
<name>A0A086P4H2_SPHHM</name>
<dbReference type="STRING" id="76947.GCA_002080435_03796"/>
<evidence type="ECO:0000256" key="4">
    <source>
        <dbReference type="ARBA" id="ARBA00023002"/>
    </source>
</evidence>
<keyword evidence="6" id="KW-0411">Iron-sulfur</keyword>
<dbReference type="GO" id="GO:0051537">
    <property type="term" value="F:2 iron, 2 sulfur cluster binding"/>
    <property type="evidence" value="ECO:0007669"/>
    <property type="project" value="UniProtKB-KW"/>
</dbReference>
<sequence length="359" mass="40639">MATSSDYRLGEFAFPRGWFMVGESAEATNSPKAMRYLGQDMVMYRGESGKVYVTEAYCPHMGAHLAKNTTSYIVRDGEQIEGDSIRCPFHGWQFGPDGACKNIPYSDFVPKAAKLKTFPVVERAGTVWIWHDPEGLEPNFDLPDFGGHYDAPGWVNWKIDFMGDLDIHPIEVVDNMADYGHFVPIHGAKDFVYFANEFKDHIVHQYYAAGHRTLVTNPDDVLTLDTWYTGPSILQSEMEGTFNSFILITHTPIEDGKIRVWHGLMVQVNDGSAPVTDELREAALQYQEGSRLAFAQDVEIWQNKKACLNPLVIPSDGPYGKVRTWYKQFYTSRDKTPDLHKRTNGLHVTLDKRDSTQAA</sequence>
<evidence type="ECO:0000313" key="9">
    <source>
        <dbReference type="Proteomes" id="UP000024284"/>
    </source>
</evidence>
<keyword evidence="5" id="KW-0408">Iron</keyword>
<evidence type="ECO:0000259" key="7">
    <source>
        <dbReference type="PROSITE" id="PS51296"/>
    </source>
</evidence>
<keyword evidence="3" id="KW-0479">Metal-binding</keyword>
<dbReference type="eggNOG" id="COG4638">
    <property type="taxonomic scope" value="Bacteria"/>
</dbReference>
<dbReference type="GO" id="GO:0046872">
    <property type="term" value="F:metal ion binding"/>
    <property type="evidence" value="ECO:0007669"/>
    <property type="project" value="UniProtKB-KW"/>
</dbReference>
<dbReference type="Proteomes" id="UP000024284">
    <property type="component" value="Unassembled WGS sequence"/>
</dbReference>
<dbReference type="GO" id="GO:0016491">
    <property type="term" value="F:oxidoreductase activity"/>
    <property type="evidence" value="ECO:0007669"/>
    <property type="project" value="UniProtKB-KW"/>
</dbReference>
<evidence type="ECO:0000256" key="2">
    <source>
        <dbReference type="ARBA" id="ARBA00022714"/>
    </source>
</evidence>
<dbReference type="PROSITE" id="PS51296">
    <property type="entry name" value="RIESKE"/>
    <property type="match status" value="1"/>
</dbReference>
<dbReference type="InterPro" id="IPR017941">
    <property type="entry name" value="Rieske_2Fe-2S"/>
</dbReference>
<dbReference type="Pfam" id="PF00355">
    <property type="entry name" value="Rieske"/>
    <property type="match status" value="1"/>
</dbReference>
<dbReference type="GO" id="GO:0008203">
    <property type="term" value="P:cholesterol metabolic process"/>
    <property type="evidence" value="ECO:0007669"/>
    <property type="project" value="InterPro"/>
</dbReference>
<dbReference type="InterPro" id="IPR045605">
    <property type="entry name" value="KshA-like_C"/>
</dbReference>
<evidence type="ECO:0000313" key="8">
    <source>
        <dbReference type="EMBL" id="KFG88290.1"/>
    </source>
</evidence>
<dbReference type="CDD" id="cd03469">
    <property type="entry name" value="Rieske_RO_Alpha_N"/>
    <property type="match status" value="1"/>
</dbReference>
<evidence type="ECO:0000256" key="6">
    <source>
        <dbReference type="ARBA" id="ARBA00023014"/>
    </source>
</evidence>
<keyword evidence="2" id="KW-0001">2Fe-2S</keyword>
<dbReference type="AlphaFoldDB" id="A0A086P4H2"/>
<gene>
    <name evidence="8" type="ORF">BV98_003873</name>
</gene>
<reference evidence="8" key="1">
    <citation type="submission" date="2014-08" db="EMBL/GenBank/DDBJ databases">
        <title>Draft genome sequences of Sphingobium herbicidovorans.</title>
        <authorList>
            <person name="Gan H.M."/>
            <person name="Gan H.Y."/>
            <person name="Savka M.A."/>
        </authorList>
    </citation>
    <scope>NUCLEOTIDE SEQUENCE [LARGE SCALE GENOMIC DNA]</scope>
    <source>
        <strain evidence="8">NBRC 16415</strain>
    </source>
</reference>
<comment type="cofactor">
    <cofactor evidence="1">
        <name>Fe cation</name>
        <dbReference type="ChEBI" id="CHEBI:24875"/>
    </cofactor>
</comment>
<dbReference type="OrthoDB" id="9800776at2"/>
<accession>A0A086P4H2</accession>
<feature type="domain" description="Rieske" evidence="7">
    <location>
        <begin position="18"/>
        <end position="129"/>
    </location>
</feature>
<dbReference type="PANTHER" id="PTHR21266:SF60">
    <property type="entry name" value="3-KETOSTEROID-9-ALPHA-MONOOXYGENASE, OXYGENASE COMPONENT"/>
    <property type="match status" value="1"/>
</dbReference>
<keyword evidence="4" id="KW-0560">Oxidoreductase</keyword>